<dbReference type="EMBL" id="QPJO01000001">
    <property type="protein sequence ID" value="RCW93564.1"/>
    <property type="molecule type" value="Genomic_DNA"/>
</dbReference>
<organism evidence="5 6">
    <name type="scientific">Winogradskyella arenosi</name>
    <dbReference type="NCBI Taxonomy" id="533325"/>
    <lineage>
        <taxon>Bacteria</taxon>
        <taxon>Pseudomonadati</taxon>
        <taxon>Bacteroidota</taxon>
        <taxon>Flavobacteriia</taxon>
        <taxon>Flavobacteriales</taxon>
        <taxon>Flavobacteriaceae</taxon>
        <taxon>Winogradskyella</taxon>
    </lineage>
</organism>
<accession>A0A368ZIJ1</accession>
<comment type="similarity">
    <text evidence="1">Belongs to the transferase hexapeptide repeat family.</text>
</comment>
<evidence type="ECO:0000313" key="5">
    <source>
        <dbReference type="EMBL" id="RCW93564.1"/>
    </source>
</evidence>
<dbReference type="Proteomes" id="UP000253436">
    <property type="component" value="Unassembled WGS sequence"/>
</dbReference>
<gene>
    <name evidence="5" type="ORF">DFQ08_101359</name>
</gene>
<dbReference type="Pfam" id="PF00132">
    <property type="entry name" value="Hexapep"/>
    <property type="match status" value="1"/>
</dbReference>
<dbReference type="RefSeq" id="WP_114308078.1">
    <property type="nucleotide sequence ID" value="NZ_QPJO01000001.1"/>
</dbReference>
<evidence type="ECO:0000256" key="3">
    <source>
        <dbReference type="ARBA" id="ARBA00022737"/>
    </source>
</evidence>
<dbReference type="InterPro" id="IPR001451">
    <property type="entry name" value="Hexapep"/>
</dbReference>
<sequence length="146" mass="15963">MLNAYYLYKLSHQLYKWHIPIVPKLIKLLCFLLYNSSIPYQCEIKEGTRFGYGGIGVVLHKRVSIGRHCTIGTNVTIGGKSKHYEVPKIGDNVYIATGAKVLGPITIGSNVTIGANAVVINDVPDNAIVAGIPAKIIKYHSEEPSI</sequence>
<reference evidence="5 6" key="1">
    <citation type="submission" date="2018-07" db="EMBL/GenBank/DDBJ databases">
        <title>Genomic Encyclopedia of Type Strains, Phase III (KMG-III): the genomes of soil and plant-associated and newly described type strains.</title>
        <authorList>
            <person name="Whitman W."/>
        </authorList>
    </citation>
    <scope>NUCLEOTIDE SEQUENCE [LARGE SCALE GENOMIC DNA]</scope>
    <source>
        <strain evidence="5 6">CECT 7958</strain>
    </source>
</reference>
<dbReference type="OrthoDB" id="9814490at2"/>
<comment type="caution">
    <text evidence="5">The sequence shown here is derived from an EMBL/GenBank/DDBJ whole genome shotgun (WGS) entry which is preliminary data.</text>
</comment>
<dbReference type="PROSITE" id="PS00101">
    <property type="entry name" value="HEXAPEP_TRANSFERASES"/>
    <property type="match status" value="1"/>
</dbReference>
<dbReference type="GO" id="GO:0006535">
    <property type="term" value="P:cysteine biosynthetic process from serine"/>
    <property type="evidence" value="ECO:0007669"/>
    <property type="project" value="InterPro"/>
</dbReference>
<dbReference type="InterPro" id="IPR005881">
    <property type="entry name" value="Ser_O-AcTrfase"/>
</dbReference>
<proteinExistence type="inferred from homology"/>
<evidence type="ECO:0000256" key="2">
    <source>
        <dbReference type="ARBA" id="ARBA00022679"/>
    </source>
</evidence>
<dbReference type="InterPro" id="IPR018357">
    <property type="entry name" value="Hexapep_transf_CS"/>
</dbReference>
<dbReference type="PANTHER" id="PTHR42811">
    <property type="entry name" value="SERINE ACETYLTRANSFERASE"/>
    <property type="match status" value="1"/>
</dbReference>
<dbReference type="AlphaFoldDB" id="A0A368ZIJ1"/>
<dbReference type="SUPFAM" id="SSF51161">
    <property type="entry name" value="Trimeric LpxA-like enzymes"/>
    <property type="match status" value="1"/>
</dbReference>
<evidence type="ECO:0000256" key="4">
    <source>
        <dbReference type="ARBA" id="ARBA00023315"/>
    </source>
</evidence>
<dbReference type="InterPro" id="IPR011004">
    <property type="entry name" value="Trimer_LpxA-like_sf"/>
</dbReference>
<protein>
    <submittedName>
        <fullName evidence="5">Serine O-acetyltransferase</fullName>
    </submittedName>
</protein>
<dbReference type="InterPro" id="IPR045304">
    <property type="entry name" value="LbH_SAT"/>
</dbReference>
<name>A0A368ZIJ1_9FLAO</name>
<evidence type="ECO:0000256" key="1">
    <source>
        <dbReference type="ARBA" id="ARBA00007274"/>
    </source>
</evidence>
<dbReference type="GO" id="GO:0009001">
    <property type="term" value="F:serine O-acetyltransferase activity"/>
    <property type="evidence" value="ECO:0007669"/>
    <property type="project" value="InterPro"/>
</dbReference>
<keyword evidence="4" id="KW-0012">Acyltransferase</keyword>
<dbReference type="CDD" id="cd03354">
    <property type="entry name" value="LbH_SAT"/>
    <property type="match status" value="1"/>
</dbReference>
<dbReference type="Gene3D" id="2.160.10.10">
    <property type="entry name" value="Hexapeptide repeat proteins"/>
    <property type="match status" value="1"/>
</dbReference>
<keyword evidence="3" id="KW-0677">Repeat</keyword>
<keyword evidence="2 5" id="KW-0808">Transferase</keyword>
<dbReference type="GO" id="GO:0005737">
    <property type="term" value="C:cytoplasm"/>
    <property type="evidence" value="ECO:0007669"/>
    <property type="project" value="InterPro"/>
</dbReference>
<dbReference type="PIRSF" id="PIRSF000441">
    <property type="entry name" value="CysE"/>
    <property type="match status" value="1"/>
</dbReference>
<evidence type="ECO:0000313" key="6">
    <source>
        <dbReference type="Proteomes" id="UP000253436"/>
    </source>
</evidence>
<keyword evidence="6" id="KW-1185">Reference proteome</keyword>